<dbReference type="InterPro" id="IPR037066">
    <property type="entry name" value="Plug_dom_sf"/>
</dbReference>
<feature type="coiled-coil region" evidence="1">
    <location>
        <begin position="167"/>
        <end position="194"/>
    </location>
</feature>
<feature type="signal peptide" evidence="2">
    <location>
        <begin position="1"/>
        <end position="19"/>
    </location>
</feature>
<accession>A0A1I5YBL2</accession>
<evidence type="ECO:0000259" key="3">
    <source>
        <dbReference type="Pfam" id="PF13598"/>
    </source>
</evidence>
<keyword evidence="2" id="KW-0732">Signal</keyword>
<name>A0A1I5YBL2_9BACT</name>
<feature type="domain" description="DUF4140" evidence="4">
    <location>
        <begin position="33"/>
        <end position="130"/>
    </location>
</feature>
<organism evidence="5 6">
    <name type="scientific">Parafilimonas terrae</name>
    <dbReference type="NCBI Taxonomy" id="1465490"/>
    <lineage>
        <taxon>Bacteria</taxon>
        <taxon>Pseudomonadati</taxon>
        <taxon>Bacteroidota</taxon>
        <taxon>Chitinophagia</taxon>
        <taxon>Chitinophagales</taxon>
        <taxon>Chitinophagaceae</taxon>
        <taxon>Parafilimonas</taxon>
    </lineage>
</organism>
<evidence type="ECO:0000313" key="5">
    <source>
        <dbReference type="EMBL" id="SFQ41602.1"/>
    </source>
</evidence>
<reference evidence="5 6" key="1">
    <citation type="submission" date="2016-10" db="EMBL/GenBank/DDBJ databases">
        <authorList>
            <person name="de Groot N.N."/>
        </authorList>
    </citation>
    <scope>NUCLEOTIDE SEQUENCE [LARGE SCALE GENOMIC DNA]</scope>
    <source>
        <strain evidence="5 6">DSM 28286</strain>
    </source>
</reference>
<keyword evidence="1" id="KW-0175">Coiled coil</keyword>
<keyword evidence="6" id="KW-1185">Reference proteome</keyword>
<dbReference type="NCBIfam" id="TIGR02231">
    <property type="entry name" value="mucoidy inhibitor MuiA family protein"/>
    <property type="match status" value="2"/>
</dbReference>
<evidence type="ECO:0000313" key="6">
    <source>
        <dbReference type="Proteomes" id="UP000199031"/>
    </source>
</evidence>
<evidence type="ECO:0000259" key="4">
    <source>
        <dbReference type="Pfam" id="PF13600"/>
    </source>
</evidence>
<dbReference type="Proteomes" id="UP000199031">
    <property type="component" value="Unassembled WGS sequence"/>
</dbReference>
<feature type="chain" id="PRO_5011613269" description="Mucoidy inhibitor MuiA family protein" evidence="2">
    <location>
        <begin position="20"/>
        <end position="604"/>
    </location>
</feature>
<evidence type="ECO:0000256" key="2">
    <source>
        <dbReference type="SAM" id="SignalP"/>
    </source>
</evidence>
<dbReference type="PANTHER" id="PTHR31005">
    <property type="entry name" value="DUF4139 DOMAIN-CONTAINING PROTEIN"/>
    <property type="match status" value="1"/>
</dbReference>
<proteinExistence type="predicted"/>
<dbReference type="AlphaFoldDB" id="A0A1I5YBL2"/>
<dbReference type="InterPro" id="IPR011935">
    <property type="entry name" value="CHP02231"/>
</dbReference>
<dbReference type="Pfam" id="PF13600">
    <property type="entry name" value="DUF4140"/>
    <property type="match status" value="1"/>
</dbReference>
<evidence type="ECO:0008006" key="7">
    <source>
        <dbReference type="Google" id="ProtNLM"/>
    </source>
</evidence>
<dbReference type="EMBL" id="FOXQ01000011">
    <property type="protein sequence ID" value="SFQ41602.1"/>
    <property type="molecule type" value="Genomic_DNA"/>
</dbReference>
<gene>
    <name evidence="5" type="ORF">SAMN05444277_11191</name>
</gene>
<dbReference type="STRING" id="1465490.SAMN05444277_11191"/>
<dbReference type="OrthoDB" id="634585at2"/>
<dbReference type="Pfam" id="PF13598">
    <property type="entry name" value="DUF4139"/>
    <property type="match status" value="1"/>
</dbReference>
<dbReference type="InterPro" id="IPR025554">
    <property type="entry name" value="DUF4140"/>
</dbReference>
<dbReference type="InterPro" id="IPR037291">
    <property type="entry name" value="DUF4139"/>
</dbReference>
<sequence length="604" mass="67083">MKKNMITLLLLITFFNIYAADNKNEVQASLTAVTVYRSGAEMTHTVSATLVAGNNQVIIDNISNAIDSSSIQIKAPSSVTILGFEFSKNYLVNTTKTQRRQLLDDSLQTVQSHIDKLSLSINNAKELLDVLKANREIKGEQNGVSVSELEKLMDYYYSKSTELQNTIAALTEKKNKAIVLIDKIKDQIDEENKKNINTAGRLTLELNAAMPVKADFVVSYIARNAYWQPFYDMRADNIQLPLKIFYKAKIVQTTGIDWKHVKLSLSTATPSQKGNAPELQSWFLGYINRYQHNNLNSALAGSAAGIQIRGASNLSEVVVVGYGAEKKDDMAGNYVAPKPVYVVNGNVVSDDVFRQIDPNSIKSIDKLKPAAAKNMYGSVAEGGATVVQLKEGLQDYIAVTDKTLNVNFDIDIPFDVPTSGKEQTATLQIIDAGTAYEHIAVPKMDNDVYLIAKLQNWERLNLLPGEANIIIEGTYVGKTYINPEKTSDSLDITLGNDKRVVVNRKKLEDFSSVKFLGSNKLQKFTYEIVVRNNKKEAVNIIVKDQYPLSTNKDIEVELNETSGAVADKDNGTLAWQLQLGPNESKTLRFSYSVKYPKDKTINIY</sequence>
<feature type="domain" description="DUF4139" evidence="3">
    <location>
        <begin position="218"/>
        <end position="597"/>
    </location>
</feature>
<protein>
    <recommendedName>
        <fullName evidence="7">Mucoidy inhibitor MuiA family protein</fullName>
    </recommendedName>
</protein>
<dbReference type="Gene3D" id="2.170.130.10">
    <property type="entry name" value="TonB-dependent receptor, plug domain"/>
    <property type="match status" value="1"/>
</dbReference>
<evidence type="ECO:0000256" key="1">
    <source>
        <dbReference type="SAM" id="Coils"/>
    </source>
</evidence>
<dbReference type="PANTHER" id="PTHR31005:SF8">
    <property type="entry name" value="DUF4139 DOMAIN-CONTAINING PROTEIN"/>
    <property type="match status" value="1"/>
</dbReference>